<proteinExistence type="predicted"/>
<keyword evidence="2" id="KW-1185">Reference proteome</keyword>
<dbReference type="AlphaFoldDB" id="A0A839DVD8"/>
<name>A0A839DVD8_9PSEU</name>
<dbReference type="Proteomes" id="UP000569329">
    <property type="component" value="Unassembled WGS sequence"/>
</dbReference>
<dbReference type="EMBL" id="JACGWZ010000001">
    <property type="protein sequence ID" value="MBA8823367.1"/>
    <property type="molecule type" value="Genomic_DNA"/>
</dbReference>
<evidence type="ECO:0000313" key="1">
    <source>
        <dbReference type="EMBL" id="MBA8823367.1"/>
    </source>
</evidence>
<dbReference type="RefSeq" id="WP_182542688.1">
    <property type="nucleotide sequence ID" value="NZ_JACGWZ010000001.1"/>
</dbReference>
<reference evidence="1 2" key="1">
    <citation type="submission" date="2020-07" db="EMBL/GenBank/DDBJ databases">
        <title>Sequencing the genomes of 1000 actinobacteria strains.</title>
        <authorList>
            <person name="Klenk H.-P."/>
        </authorList>
    </citation>
    <scope>NUCLEOTIDE SEQUENCE [LARGE SCALE GENOMIC DNA]</scope>
    <source>
        <strain evidence="1 2">DSM 45975</strain>
    </source>
</reference>
<protein>
    <submittedName>
        <fullName evidence="1">Uncharacterized protein</fullName>
    </submittedName>
</protein>
<organism evidence="1 2">
    <name type="scientific">Halosaccharopolyspora lacisalsi</name>
    <dbReference type="NCBI Taxonomy" id="1000566"/>
    <lineage>
        <taxon>Bacteria</taxon>
        <taxon>Bacillati</taxon>
        <taxon>Actinomycetota</taxon>
        <taxon>Actinomycetes</taxon>
        <taxon>Pseudonocardiales</taxon>
        <taxon>Pseudonocardiaceae</taxon>
        <taxon>Halosaccharopolyspora</taxon>
    </lineage>
</organism>
<evidence type="ECO:0000313" key="2">
    <source>
        <dbReference type="Proteomes" id="UP000569329"/>
    </source>
</evidence>
<comment type="caution">
    <text evidence="1">The sequence shown here is derived from an EMBL/GenBank/DDBJ whole genome shotgun (WGS) entry which is preliminary data.</text>
</comment>
<sequence length="60" mass="6617">MNIAWLLLRAYRWPAFVVLCAVLAVLHAMAGDSVIPVPVPNDFVNLDVPLGIFSPRCWPA</sequence>
<gene>
    <name evidence="1" type="ORF">FHX42_000696</name>
</gene>
<accession>A0A839DVD8</accession>